<dbReference type="Proteomes" id="UP000186601">
    <property type="component" value="Unassembled WGS sequence"/>
</dbReference>
<protein>
    <submittedName>
        <fullName evidence="2">Uncharacterized protein</fullName>
    </submittedName>
</protein>
<dbReference type="EMBL" id="MLYV02001242">
    <property type="protein sequence ID" value="PSR71777.1"/>
    <property type="molecule type" value="Genomic_DNA"/>
</dbReference>
<feature type="region of interest" description="Disordered" evidence="1">
    <location>
        <begin position="1"/>
        <end position="36"/>
    </location>
</feature>
<evidence type="ECO:0000313" key="2">
    <source>
        <dbReference type="EMBL" id="PSR71777.1"/>
    </source>
</evidence>
<proteinExistence type="predicted"/>
<name>A0A2R6NHA9_9APHY</name>
<gene>
    <name evidence="2" type="ORF">PHLCEN_2v12278</name>
</gene>
<evidence type="ECO:0000256" key="1">
    <source>
        <dbReference type="SAM" id="MobiDB-lite"/>
    </source>
</evidence>
<sequence length="76" mass="8728">MPSPPGLEQPTIRQSPIAEENPQLEWSTEENGVGKYKSNAQRQWGQLIREWWSDISAFEWDILIASTCLKLLLFPA</sequence>
<accession>A0A2R6NHA9</accession>
<comment type="caution">
    <text evidence="2">The sequence shown here is derived from an EMBL/GenBank/DDBJ whole genome shotgun (WGS) entry which is preliminary data.</text>
</comment>
<reference evidence="2 3" key="1">
    <citation type="submission" date="2018-02" db="EMBL/GenBank/DDBJ databases">
        <title>Genome sequence of the basidiomycete white-rot fungus Phlebia centrifuga.</title>
        <authorList>
            <person name="Granchi Z."/>
            <person name="Peng M."/>
            <person name="de Vries R.P."/>
            <person name="Hilden K."/>
            <person name="Makela M.R."/>
            <person name="Grigoriev I."/>
            <person name="Riley R."/>
        </authorList>
    </citation>
    <scope>NUCLEOTIDE SEQUENCE [LARGE SCALE GENOMIC DNA]</scope>
    <source>
        <strain evidence="2 3">FBCC195</strain>
    </source>
</reference>
<organism evidence="2 3">
    <name type="scientific">Hermanssonia centrifuga</name>
    <dbReference type="NCBI Taxonomy" id="98765"/>
    <lineage>
        <taxon>Eukaryota</taxon>
        <taxon>Fungi</taxon>
        <taxon>Dikarya</taxon>
        <taxon>Basidiomycota</taxon>
        <taxon>Agaricomycotina</taxon>
        <taxon>Agaricomycetes</taxon>
        <taxon>Polyporales</taxon>
        <taxon>Meruliaceae</taxon>
        <taxon>Hermanssonia</taxon>
    </lineage>
</organism>
<dbReference type="AlphaFoldDB" id="A0A2R6NHA9"/>
<keyword evidence="3" id="KW-1185">Reference proteome</keyword>
<evidence type="ECO:0000313" key="3">
    <source>
        <dbReference type="Proteomes" id="UP000186601"/>
    </source>
</evidence>